<dbReference type="PROSITE" id="PS00194">
    <property type="entry name" value="THIOREDOXIN_1"/>
    <property type="match status" value="1"/>
</dbReference>
<dbReference type="InterPro" id="IPR036249">
    <property type="entry name" value="Thioredoxin-like_sf"/>
</dbReference>
<dbReference type="PRINTS" id="PR00421">
    <property type="entry name" value="THIOREDOXIN"/>
</dbReference>
<evidence type="ECO:0000256" key="1">
    <source>
        <dbReference type="ARBA" id="ARBA00008987"/>
    </source>
</evidence>
<dbReference type="AlphaFoldDB" id="A0A9J6ZS29"/>
<dbReference type="RefSeq" id="WP_250724688.1">
    <property type="nucleotide sequence ID" value="NZ_CP098400.1"/>
</dbReference>
<dbReference type="InterPro" id="IPR013766">
    <property type="entry name" value="Thioredoxin_domain"/>
</dbReference>
<dbReference type="Gene3D" id="3.40.30.10">
    <property type="entry name" value="Glutaredoxin"/>
    <property type="match status" value="1"/>
</dbReference>
<evidence type="ECO:0000259" key="8">
    <source>
        <dbReference type="PROSITE" id="PS51352"/>
    </source>
</evidence>
<proteinExistence type="inferred from homology"/>
<dbReference type="GO" id="GO:0045454">
    <property type="term" value="P:cell redox homeostasis"/>
    <property type="evidence" value="ECO:0007669"/>
    <property type="project" value="TreeGrafter"/>
</dbReference>
<dbReference type="Pfam" id="PF00085">
    <property type="entry name" value="Thioredoxin"/>
    <property type="match status" value="1"/>
</dbReference>
<dbReference type="KEGG" id="alkq:M9189_03735"/>
<dbReference type="GO" id="GO:0005829">
    <property type="term" value="C:cytosol"/>
    <property type="evidence" value="ECO:0007669"/>
    <property type="project" value="TreeGrafter"/>
</dbReference>
<accession>A0A9J6ZS29</accession>
<reference evidence="9" key="1">
    <citation type="submission" date="2022-05" db="EMBL/GenBank/DDBJ databases">
        <authorList>
            <person name="Sun X."/>
        </authorList>
    </citation>
    <scope>NUCLEOTIDE SEQUENCE</scope>
    <source>
        <strain evidence="9">Ai-910</strain>
    </source>
</reference>
<feature type="signal peptide" evidence="7">
    <location>
        <begin position="1"/>
        <end position="20"/>
    </location>
</feature>
<dbReference type="InterPro" id="IPR017937">
    <property type="entry name" value="Thioredoxin_CS"/>
</dbReference>
<evidence type="ECO:0000256" key="4">
    <source>
        <dbReference type="ARBA" id="ARBA00023157"/>
    </source>
</evidence>
<keyword evidence="2" id="KW-0813">Transport</keyword>
<evidence type="ECO:0000313" key="10">
    <source>
        <dbReference type="Proteomes" id="UP001056426"/>
    </source>
</evidence>
<keyword evidence="7" id="KW-0732">Signal</keyword>
<evidence type="ECO:0000256" key="7">
    <source>
        <dbReference type="SAM" id="SignalP"/>
    </source>
</evidence>
<reference evidence="9" key="2">
    <citation type="submission" date="2022-06" db="EMBL/GenBank/DDBJ databases">
        <title>Xiashengella guii gen. nov. sp. nov., a bacterium isolated form anaerobic digestion tank.</title>
        <authorList>
            <person name="Huang H."/>
        </authorList>
    </citation>
    <scope>NUCLEOTIDE SEQUENCE</scope>
    <source>
        <strain evidence="9">Ai-910</strain>
    </source>
</reference>
<evidence type="ECO:0000256" key="5">
    <source>
        <dbReference type="ARBA" id="ARBA00023284"/>
    </source>
</evidence>
<dbReference type="CDD" id="cd02947">
    <property type="entry name" value="TRX_family"/>
    <property type="match status" value="1"/>
</dbReference>
<dbReference type="PANTHER" id="PTHR45663">
    <property type="entry name" value="GEO12009P1"/>
    <property type="match status" value="1"/>
</dbReference>
<evidence type="ECO:0000256" key="3">
    <source>
        <dbReference type="ARBA" id="ARBA00022982"/>
    </source>
</evidence>
<name>A0A9J6ZS29_9BACT</name>
<keyword evidence="4" id="KW-1015">Disulfide bond</keyword>
<dbReference type="Proteomes" id="UP001056426">
    <property type="component" value="Chromosome"/>
</dbReference>
<comment type="similarity">
    <text evidence="1">Belongs to the thioredoxin family.</text>
</comment>
<dbReference type="EMBL" id="CP098400">
    <property type="protein sequence ID" value="URW80461.1"/>
    <property type="molecule type" value="Genomic_DNA"/>
</dbReference>
<dbReference type="NCBIfam" id="TIGR01068">
    <property type="entry name" value="thioredoxin"/>
    <property type="match status" value="1"/>
</dbReference>
<sequence>MKRIFFTALFFLGAAIGLLAGSPEGEKESKTTLAHNGVIELDEAGFIEHVFDYKNATSWQFKGDVPVIVDFYAVWCGPCKRLAPILAELQEEYKGKIQVYKVDAEKNRELAAAFGVTAYPSILFIPMGAEPAGARGLLPKEDLEKVINEFLKVTR</sequence>
<dbReference type="GO" id="GO:0015035">
    <property type="term" value="F:protein-disulfide reductase activity"/>
    <property type="evidence" value="ECO:0007669"/>
    <property type="project" value="UniProtKB-UniRule"/>
</dbReference>
<dbReference type="PANTHER" id="PTHR45663:SF11">
    <property type="entry name" value="GEO12009P1"/>
    <property type="match status" value="1"/>
</dbReference>
<evidence type="ECO:0000256" key="6">
    <source>
        <dbReference type="NCBIfam" id="TIGR01068"/>
    </source>
</evidence>
<evidence type="ECO:0000313" key="9">
    <source>
        <dbReference type="EMBL" id="URW80461.1"/>
    </source>
</evidence>
<dbReference type="PROSITE" id="PS51352">
    <property type="entry name" value="THIOREDOXIN_2"/>
    <property type="match status" value="1"/>
</dbReference>
<keyword evidence="5" id="KW-0676">Redox-active center</keyword>
<evidence type="ECO:0000256" key="2">
    <source>
        <dbReference type="ARBA" id="ARBA00022448"/>
    </source>
</evidence>
<organism evidence="9 10">
    <name type="scientific">Xiashengella succiniciproducens</name>
    <dbReference type="NCBI Taxonomy" id="2949635"/>
    <lineage>
        <taxon>Bacteria</taxon>
        <taxon>Pseudomonadati</taxon>
        <taxon>Bacteroidota</taxon>
        <taxon>Bacteroidia</taxon>
        <taxon>Marinilabiliales</taxon>
        <taxon>Marinilabiliaceae</taxon>
        <taxon>Xiashengella</taxon>
    </lineage>
</organism>
<keyword evidence="10" id="KW-1185">Reference proteome</keyword>
<keyword evidence="3" id="KW-0249">Electron transport</keyword>
<feature type="chain" id="PRO_5039917896" description="Thioredoxin" evidence="7">
    <location>
        <begin position="21"/>
        <end position="155"/>
    </location>
</feature>
<protein>
    <recommendedName>
        <fullName evidence="6">Thioredoxin</fullName>
    </recommendedName>
</protein>
<dbReference type="InterPro" id="IPR005746">
    <property type="entry name" value="Thioredoxin"/>
</dbReference>
<gene>
    <name evidence="9" type="primary">trxA</name>
    <name evidence="9" type="ORF">M9189_03735</name>
</gene>
<feature type="domain" description="Thioredoxin" evidence="8">
    <location>
        <begin position="18"/>
        <end position="152"/>
    </location>
</feature>
<dbReference type="SUPFAM" id="SSF52833">
    <property type="entry name" value="Thioredoxin-like"/>
    <property type="match status" value="1"/>
</dbReference>